<reference evidence="2" key="1">
    <citation type="submission" date="2019-03" db="EMBL/GenBank/DDBJ databases">
        <title>Single cell metagenomics reveals metabolic interactions within the superorganism composed of flagellate Streblomastix strix and complex community of Bacteroidetes bacteria on its surface.</title>
        <authorList>
            <person name="Treitli S.C."/>
            <person name="Kolisko M."/>
            <person name="Husnik F."/>
            <person name="Keeling P."/>
            <person name="Hampl V."/>
        </authorList>
    </citation>
    <scope>NUCLEOTIDE SEQUENCE</scope>
    <source>
        <strain evidence="2">STM</strain>
    </source>
</reference>
<accession>A0A5J4QIZ6</accession>
<gene>
    <name evidence="2" type="ORF">EZS27_028485</name>
</gene>
<name>A0A5J4QIZ6_9ZZZZ</name>
<proteinExistence type="predicted"/>
<feature type="domain" description="Restriction endonuclease type IV Mrr" evidence="1">
    <location>
        <begin position="181"/>
        <end position="308"/>
    </location>
</feature>
<dbReference type="EMBL" id="SNRY01003179">
    <property type="protein sequence ID" value="KAA6321916.1"/>
    <property type="molecule type" value="Genomic_DNA"/>
</dbReference>
<organism evidence="2">
    <name type="scientific">termite gut metagenome</name>
    <dbReference type="NCBI Taxonomy" id="433724"/>
    <lineage>
        <taxon>unclassified sequences</taxon>
        <taxon>metagenomes</taxon>
        <taxon>organismal metagenomes</taxon>
    </lineage>
</organism>
<protein>
    <recommendedName>
        <fullName evidence="1">Restriction endonuclease type IV Mrr domain-containing protein</fullName>
    </recommendedName>
</protein>
<comment type="caution">
    <text evidence="2">The sequence shown here is derived from an EMBL/GenBank/DDBJ whole genome shotgun (WGS) entry which is preliminary data.</text>
</comment>
<dbReference type="InterPro" id="IPR007560">
    <property type="entry name" value="Restrct_endonuc_IV_Mrr"/>
</dbReference>
<dbReference type="AlphaFoldDB" id="A0A5J4QIZ6"/>
<evidence type="ECO:0000259" key="1">
    <source>
        <dbReference type="Pfam" id="PF04471"/>
    </source>
</evidence>
<dbReference type="Pfam" id="PF04471">
    <property type="entry name" value="Mrr_cat"/>
    <property type="match status" value="1"/>
</dbReference>
<sequence length="313" mass="36834">MKIDEELYELIIGEFSFELEENEDRFYCEMEFDDVNSMVFNISEFADNLTIRIHSSNGFETYFFYELELSKKDNEVVFTYVFQQPNKYWEGKYGLSTMLSQLSEIVNNSSNFWVVPDSLELEDDWKSISLSTKIDIDFSLFETIKKHSASLNDLIRRAELFLSGALWRKEYETDEKLFCTEIIFPLLRKIGFIDVRYNHGAREFGKDFTFSEITKFGSLRHYAIQVKAGNLRGNVNSEIDEIIGQLNDTFTMPYYEVIANETRNISTFIVLISGHFTENAKEKIINKIPPSLKGCIYFIDKDKFIELLETYWR</sequence>
<evidence type="ECO:0000313" key="2">
    <source>
        <dbReference type="EMBL" id="KAA6321916.1"/>
    </source>
</evidence>